<reference evidence="2" key="1">
    <citation type="submission" date="2021-04" db="EMBL/GenBank/DDBJ databases">
        <title>Genome sequence of Woronichinia naegeliana from Washington state freshwater lake bloom.</title>
        <authorList>
            <person name="Dreher T.W."/>
        </authorList>
    </citation>
    <scope>NUCLEOTIDE SEQUENCE</scope>
    <source>
        <strain evidence="2">WA131</strain>
    </source>
</reference>
<dbReference type="AlphaFoldDB" id="A0A977KVS3"/>
<sequence>MVRVNLGGQLSLIEILGSEGSTARIEQSLTKQGEQLLTTTSDSKPLLTTITDGILHDQGAILIVSSALATSIVIIAGAKAAAEIITACRKK</sequence>
<gene>
    <name evidence="2" type="ORF">KA717_35785</name>
</gene>
<evidence type="ECO:0000256" key="1">
    <source>
        <dbReference type="SAM" id="Phobius"/>
    </source>
</evidence>
<keyword evidence="1" id="KW-1133">Transmembrane helix</keyword>
<name>A0A977KVS3_9CYAN</name>
<evidence type="ECO:0000313" key="2">
    <source>
        <dbReference type="EMBL" id="UXE60788.1"/>
    </source>
</evidence>
<dbReference type="Proteomes" id="UP001065613">
    <property type="component" value="Chromosome"/>
</dbReference>
<protein>
    <submittedName>
        <fullName evidence="2">Uncharacterized protein</fullName>
    </submittedName>
</protein>
<keyword evidence="1" id="KW-0472">Membrane</keyword>
<accession>A0A977KVS3</accession>
<feature type="transmembrane region" description="Helical" evidence="1">
    <location>
        <begin position="60"/>
        <end position="82"/>
    </location>
</feature>
<dbReference type="KEGG" id="wna:KA717_35785"/>
<proteinExistence type="predicted"/>
<dbReference type="EMBL" id="CP073041">
    <property type="protein sequence ID" value="UXE60788.1"/>
    <property type="molecule type" value="Genomic_DNA"/>
</dbReference>
<organism evidence="2">
    <name type="scientific">Woronichinia naegeliana WA131</name>
    <dbReference type="NCBI Taxonomy" id="2824559"/>
    <lineage>
        <taxon>Bacteria</taxon>
        <taxon>Bacillati</taxon>
        <taxon>Cyanobacteriota</taxon>
        <taxon>Cyanophyceae</taxon>
        <taxon>Synechococcales</taxon>
        <taxon>Coelosphaeriaceae</taxon>
        <taxon>Woronichinia</taxon>
    </lineage>
</organism>
<keyword evidence="1" id="KW-0812">Transmembrane</keyword>